<evidence type="ECO:0000313" key="6">
    <source>
        <dbReference type="Proteomes" id="UP000244722"/>
    </source>
</evidence>
<dbReference type="PANTHER" id="PTHR48037">
    <property type="entry name" value="ATPASE E1"/>
    <property type="match status" value="1"/>
</dbReference>
<protein>
    <recommendedName>
        <fullName evidence="4">RRM domain-containing protein</fullName>
    </recommendedName>
</protein>
<dbReference type="InterPro" id="IPR012677">
    <property type="entry name" value="Nucleotide-bd_a/b_plait_sf"/>
</dbReference>
<dbReference type="Gene3D" id="3.30.70.330">
    <property type="match status" value="1"/>
</dbReference>
<dbReference type="PROSITE" id="PS50102">
    <property type="entry name" value="RRM"/>
    <property type="match status" value="1"/>
</dbReference>
<evidence type="ECO:0000259" key="4">
    <source>
        <dbReference type="PROSITE" id="PS50102"/>
    </source>
</evidence>
<dbReference type="EMBL" id="NESQ01000306">
    <property type="protein sequence ID" value="PUU74334.1"/>
    <property type="molecule type" value="Genomic_DNA"/>
</dbReference>
<dbReference type="AlphaFoldDB" id="A0A2T6ZFY9"/>
<dbReference type="SUPFAM" id="SSF54928">
    <property type="entry name" value="RNA-binding domain, RBD"/>
    <property type="match status" value="1"/>
</dbReference>
<dbReference type="CDD" id="cd12347">
    <property type="entry name" value="RRM_PPIE"/>
    <property type="match status" value="1"/>
</dbReference>
<evidence type="ECO:0000256" key="2">
    <source>
        <dbReference type="PROSITE-ProRule" id="PRU00176"/>
    </source>
</evidence>
<keyword evidence="1 2" id="KW-0694">RNA-binding</keyword>
<dbReference type="PANTHER" id="PTHR48037:SF1">
    <property type="entry name" value="RRM DOMAIN-CONTAINING PROTEIN"/>
    <property type="match status" value="1"/>
</dbReference>
<feature type="domain" description="RRM" evidence="4">
    <location>
        <begin position="36"/>
        <end position="116"/>
    </location>
</feature>
<evidence type="ECO:0000256" key="3">
    <source>
        <dbReference type="SAM" id="MobiDB-lite"/>
    </source>
</evidence>
<accession>A0A2T6ZFY9</accession>
<dbReference type="SMART" id="SM00360">
    <property type="entry name" value="RRM"/>
    <property type="match status" value="1"/>
</dbReference>
<dbReference type="InterPro" id="IPR035979">
    <property type="entry name" value="RBD_domain_sf"/>
</dbReference>
<comment type="caution">
    <text evidence="5">The sequence shown here is derived from an EMBL/GenBank/DDBJ whole genome shotgun (WGS) entry which is preliminary data.</text>
</comment>
<dbReference type="Proteomes" id="UP000244722">
    <property type="component" value="Unassembled WGS sequence"/>
</dbReference>
<proteinExistence type="predicted"/>
<dbReference type="OrthoDB" id="407442at2759"/>
<organism evidence="5 6">
    <name type="scientific">Tuber borchii</name>
    <name type="common">White truffle</name>
    <dbReference type="NCBI Taxonomy" id="42251"/>
    <lineage>
        <taxon>Eukaryota</taxon>
        <taxon>Fungi</taxon>
        <taxon>Dikarya</taxon>
        <taxon>Ascomycota</taxon>
        <taxon>Pezizomycotina</taxon>
        <taxon>Pezizomycetes</taxon>
        <taxon>Pezizales</taxon>
        <taxon>Tuberaceae</taxon>
        <taxon>Tuber</taxon>
    </lineage>
</organism>
<dbReference type="InterPro" id="IPR000504">
    <property type="entry name" value="RRM_dom"/>
</dbReference>
<feature type="region of interest" description="Disordered" evidence="3">
    <location>
        <begin position="140"/>
        <end position="179"/>
    </location>
</feature>
<gene>
    <name evidence="5" type="ORF">B9Z19DRAFT_1033363</name>
</gene>
<dbReference type="Pfam" id="PF00076">
    <property type="entry name" value="RRM_1"/>
    <property type="match status" value="1"/>
</dbReference>
<reference evidence="5 6" key="1">
    <citation type="submission" date="2017-04" db="EMBL/GenBank/DDBJ databases">
        <title>Draft genome sequence of Tuber borchii Vittad., a whitish edible truffle.</title>
        <authorList>
            <consortium name="DOE Joint Genome Institute"/>
            <person name="Murat C."/>
            <person name="Kuo A."/>
            <person name="Barry K.W."/>
            <person name="Clum A."/>
            <person name="Dockter R.B."/>
            <person name="Fauchery L."/>
            <person name="Iotti M."/>
            <person name="Kohler A."/>
            <person name="Labutti K."/>
            <person name="Lindquist E.A."/>
            <person name="Lipzen A."/>
            <person name="Ohm R.A."/>
            <person name="Wang M."/>
            <person name="Grigoriev I.V."/>
            <person name="Zambonelli A."/>
            <person name="Martin F.M."/>
        </authorList>
    </citation>
    <scope>NUCLEOTIDE SEQUENCE [LARGE SCALE GENOMIC DNA]</scope>
    <source>
        <strain evidence="5 6">Tbo3840</strain>
    </source>
</reference>
<feature type="compositionally biased region" description="Basic and acidic residues" evidence="3">
    <location>
        <begin position="140"/>
        <end position="162"/>
    </location>
</feature>
<evidence type="ECO:0000313" key="5">
    <source>
        <dbReference type="EMBL" id="PUU74334.1"/>
    </source>
</evidence>
<evidence type="ECO:0000256" key="1">
    <source>
        <dbReference type="ARBA" id="ARBA00022884"/>
    </source>
</evidence>
<dbReference type="InterPro" id="IPR034168">
    <property type="entry name" value="PPIE_RRM"/>
</dbReference>
<sequence length="179" mass="19423">MSETTRLKATIFVGKPPFLPSSLPPFPIPPSQLTYINKYPGGLDQAVTKEILHSAFLPFGDILEVQLPRDDRQPNTSHRGFGYVEFEEASDALAAIDNMDQAVLAGRVLNVMQAKPQKEGTVLGSKVAVWAQESWLAKHEVSQEDRAAAEKAKAEAMAKEGVDPMQGLEGLDVAGPKPE</sequence>
<dbReference type="GO" id="GO:0003723">
    <property type="term" value="F:RNA binding"/>
    <property type="evidence" value="ECO:0007669"/>
    <property type="project" value="UniProtKB-UniRule"/>
</dbReference>
<dbReference type="STRING" id="42251.A0A2T6ZFY9"/>
<keyword evidence="6" id="KW-1185">Reference proteome</keyword>
<name>A0A2T6ZFY9_TUBBO</name>